<keyword evidence="4 8" id="KW-0863">Zinc-finger</keyword>
<evidence type="ECO:0000313" key="12">
    <source>
        <dbReference type="RefSeq" id="XP_038986502.1"/>
    </source>
</evidence>
<dbReference type="InterPro" id="IPR013087">
    <property type="entry name" value="Znf_C2H2_type"/>
</dbReference>
<evidence type="ECO:0000313" key="11">
    <source>
        <dbReference type="Proteomes" id="UP000228380"/>
    </source>
</evidence>
<keyword evidence="6" id="KW-0862">Zinc</keyword>
<evidence type="ECO:0000256" key="7">
    <source>
        <dbReference type="ARBA" id="ARBA00023242"/>
    </source>
</evidence>
<keyword evidence="7" id="KW-0539">Nucleus</keyword>
<evidence type="ECO:0000256" key="3">
    <source>
        <dbReference type="ARBA" id="ARBA00022723"/>
    </source>
</evidence>
<dbReference type="GO" id="GO:0048440">
    <property type="term" value="P:carpel development"/>
    <property type="evidence" value="ECO:0007669"/>
    <property type="project" value="UniProtKB-ARBA"/>
</dbReference>
<dbReference type="AlphaFoldDB" id="A0A8B9ALE6"/>
<name>A0A8B9ALE6_PHODC</name>
<evidence type="ECO:0000256" key="5">
    <source>
        <dbReference type="ARBA" id="ARBA00022782"/>
    </source>
</evidence>
<dbReference type="Proteomes" id="UP000228380">
    <property type="component" value="Chromosome 9"/>
</dbReference>
<gene>
    <name evidence="12" type="primary">LOC103719581</name>
</gene>
<keyword evidence="5" id="KW-0221">Differentiation</keyword>
<evidence type="ECO:0000256" key="4">
    <source>
        <dbReference type="ARBA" id="ARBA00022771"/>
    </source>
</evidence>
<dbReference type="KEGG" id="pda:103719581"/>
<proteinExistence type="predicted"/>
<dbReference type="InterPro" id="IPR045320">
    <property type="entry name" value="JAGGED/SL1-like"/>
</dbReference>
<feature type="compositionally biased region" description="Low complexity" evidence="9">
    <location>
        <begin position="64"/>
        <end position="74"/>
    </location>
</feature>
<organism evidence="11 12">
    <name type="scientific">Phoenix dactylifera</name>
    <name type="common">Date palm</name>
    <dbReference type="NCBI Taxonomy" id="42345"/>
    <lineage>
        <taxon>Eukaryota</taxon>
        <taxon>Viridiplantae</taxon>
        <taxon>Streptophyta</taxon>
        <taxon>Embryophyta</taxon>
        <taxon>Tracheophyta</taxon>
        <taxon>Spermatophyta</taxon>
        <taxon>Magnoliopsida</taxon>
        <taxon>Liliopsida</taxon>
        <taxon>Arecaceae</taxon>
        <taxon>Coryphoideae</taxon>
        <taxon>Phoeniceae</taxon>
        <taxon>Phoenix</taxon>
    </lineage>
</organism>
<evidence type="ECO:0000256" key="8">
    <source>
        <dbReference type="PROSITE-ProRule" id="PRU00042"/>
    </source>
</evidence>
<feature type="domain" description="C2H2-type" evidence="10">
    <location>
        <begin position="92"/>
        <end position="119"/>
    </location>
</feature>
<keyword evidence="2" id="KW-0217">Developmental protein</keyword>
<feature type="region of interest" description="Disordered" evidence="9">
    <location>
        <begin position="60"/>
        <end position="87"/>
    </location>
</feature>
<evidence type="ECO:0000256" key="6">
    <source>
        <dbReference type="ARBA" id="ARBA00022833"/>
    </source>
</evidence>
<evidence type="ECO:0000256" key="1">
    <source>
        <dbReference type="ARBA" id="ARBA00004123"/>
    </source>
</evidence>
<sequence length="144" mass="16019">MYVTAYPTLWTISLSPRIQGGEQGYTGREGCEAHMDASPWRPEGNPLDLNNLPEEYGKQALEESSMTTAASTDTTRFKKKKSEGKDDSAKVYECRFCSLKFCKSQALGGHMNRHRQERETETLNRARQLVFSNEGLAGAGAHIG</sequence>
<dbReference type="GO" id="GO:0008270">
    <property type="term" value="F:zinc ion binding"/>
    <property type="evidence" value="ECO:0007669"/>
    <property type="project" value="UniProtKB-KW"/>
</dbReference>
<dbReference type="GeneID" id="103719581"/>
<dbReference type="OrthoDB" id="1721933at2759"/>
<dbReference type="PANTHER" id="PTHR45730">
    <property type="entry name" value="ZINC FINGER PROTEIN JAGGED"/>
    <property type="match status" value="1"/>
</dbReference>
<evidence type="ECO:0000256" key="9">
    <source>
        <dbReference type="SAM" id="MobiDB-lite"/>
    </source>
</evidence>
<reference evidence="12" key="2">
    <citation type="submission" date="2025-08" db="UniProtKB">
        <authorList>
            <consortium name="RefSeq"/>
        </authorList>
    </citation>
    <scope>IDENTIFICATION</scope>
    <source>
        <tissue evidence="12">Young leaves</tissue>
    </source>
</reference>
<dbReference type="SUPFAM" id="SSF57667">
    <property type="entry name" value="beta-beta-alpha zinc fingers"/>
    <property type="match status" value="1"/>
</dbReference>
<dbReference type="PROSITE" id="PS50157">
    <property type="entry name" value="ZINC_FINGER_C2H2_2"/>
    <property type="match status" value="1"/>
</dbReference>
<evidence type="ECO:0000256" key="2">
    <source>
        <dbReference type="ARBA" id="ARBA00022473"/>
    </source>
</evidence>
<dbReference type="InterPro" id="IPR036236">
    <property type="entry name" value="Znf_C2H2_sf"/>
</dbReference>
<dbReference type="GO" id="GO:0003700">
    <property type="term" value="F:DNA-binding transcription factor activity"/>
    <property type="evidence" value="ECO:0007669"/>
    <property type="project" value="InterPro"/>
</dbReference>
<evidence type="ECO:0000259" key="10">
    <source>
        <dbReference type="PROSITE" id="PS50157"/>
    </source>
</evidence>
<dbReference type="RefSeq" id="XP_038986502.1">
    <property type="nucleotide sequence ID" value="XM_039130574.1"/>
</dbReference>
<keyword evidence="3" id="KW-0479">Metal-binding</keyword>
<dbReference type="FunFam" id="3.30.160.60:FF:002425">
    <property type="entry name" value="Zinc finger protein STAMENLESS 1"/>
    <property type="match status" value="1"/>
</dbReference>
<comment type="subcellular location">
    <subcellularLocation>
        <location evidence="1">Nucleus</location>
    </subcellularLocation>
</comment>
<dbReference type="GO" id="GO:0030154">
    <property type="term" value="P:cell differentiation"/>
    <property type="evidence" value="ECO:0007669"/>
    <property type="project" value="UniProtKB-KW"/>
</dbReference>
<dbReference type="Gene3D" id="3.30.160.60">
    <property type="entry name" value="Classic Zinc Finger"/>
    <property type="match status" value="1"/>
</dbReference>
<dbReference type="PROSITE" id="PS00028">
    <property type="entry name" value="ZINC_FINGER_C2H2_1"/>
    <property type="match status" value="1"/>
</dbReference>
<reference evidence="11" key="1">
    <citation type="journal article" date="2019" name="Nat. Commun.">
        <title>Genome-wide association mapping of date palm fruit traits.</title>
        <authorList>
            <person name="Hazzouri K.M."/>
            <person name="Gros-Balthazard M."/>
            <person name="Flowers J.M."/>
            <person name="Copetti D."/>
            <person name="Lemansour A."/>
            <person name="Lebrun M."/>
            <person name="Masmoudi K."/>
            <person name="Ferrand S."/>
            <person name="Dhar M.I."/>
            <person name="Fresquez Z.A."/>
            <person name="Rosas U."/>
            <person name="Zhang J."/>
            <person name="Talag J."/>
            <person name="Lee S."/>
            <person name="Kudrna D."/>
            <person name="Powell R.F."/>
            <person name="Leitch I.J."/>
            <person name="Krueger R.R."/>
            <person name="Wing R.A."/>
            <person name="Amiri K.M.A."/>
            <person name="Purugganan M.D."/>
        </authorList>
    </citation>
    <scope>NUCLEOTIDE SEQUENCE [LARGE SCALE GENOMIC DNA]</scope>
    <source>
        <strain evidence="11">cv. Khalas</strain>
    </source>
</reference>
<keyword evidence="11" id="KW-1185">Reference proteome</keyword>
<dbReference type="PANTHER" id="PTHR45730:SF32">
    <property type="entry name" value="ZINC FINGER PROTEIN JAGGED"/>
    <property type="match status" value="1"/>
</dbReference>
<dbReference type="GO" id="GO:0048443">
    <property type="term" value="P:stamen development"/>
    <property type="evidence" value="ECO:0007669"/>
    <property type="project" value="UniProtKB-ARBA"/>
</dbReference>
<protein>
    <submittedName>
        <fullName evidence="12">Zinc finger protein STAMENLESS 1-like</fullName>
    </submittedName>
</protein>
<accession>A0A8B9ALE6</accession>
<dbReference type="GO" id="GO:0005634">
    <property type="term" value="C:nucleus"/>
    <property type="evidence" value="ECO:0007669"/>
    <property type="project" value="UniProtKB-SubCell"/>
</dbReference>